<evidence type="ECO:0000256" key="3">
    <source>
        <dbReference type="ARBA" id="ARBA00023004"/>
    </source>
</evidence>
<evidence type="ECO:0000256" key="6">
    <source>
        <dbReference type="SAM" id="Phobius"/>
    </source>
</evidence>
<dbReference type="PROSITE" id="PS00191">
    <property type="entry name" value="CYTOCHROME_B5_1"/>
    <property type="match status" value="1"/>
</dbReference>
<dbReference type="InterPro" id="IPR001199">
    <property type="entry name" value="Cyt_B5-like_heme/steroid-bd"/>
</dbReference>
<dbReference type="PANTHER" id="PTHR19359:SF95">
    <property type="entry name" value="CYTOCHROME B5 TYPE B"/>
    <property type="match status" value="1"/>
</dbReference>
<evidence type="ECO:0000313" key="8">
    <source>
        <dbReference type="EMBL" id="MDO3637965.1"/>
    </source>
</evidence>
<evidence type="ECO:0000256" key="2">
    <source>
        <dbReference type="ARBA" id="ARBA00022723"/>
    </source>
</evidence>
<keyword evidence="9" id="KW-1185">Reference proteome</keyword>
<keyword evidence="6" id="KW-0812">Transmembrane</keyword>
<dbReference type="InterPro" id="IPR050668">
    <property type="entry name" value="Cytochrome_b5"/>
</dbReference>
<keyword evidence="3" id="KW-0408">Iron</keyword>
<evidence type="ECO:0000259" key="7">
    <source>
        <dbReference type="PROSITE" id="PS50255"/>
    </source>
</evidence>
<organism evidence="8 9">
    <name type="scientific">Mycolicibacterium arseniciresistens</name>
    <dbReference type="NCBI Taxonomy" id="3062257"/>
    <lineage>
        <taxon>Bacteria</taxon>
        <taxon>Bacillati</taxon>
        <taxon>Actinomycetota</taxon>
        <taxon>Actinomycetes</taxon>
        <taxon>Mycobacteriales</taxon>
        <taxon>Mycobacteriaceae</taxon>
        <taxon>Mycolicibacterium</taxon>
    </lineage>
</organism>
<name>A0ABT8UMD2_9MYCO</name>
<keyword evidence="6" id="KW-0472">Membrane</keyword>
<evidence type="ECO:0000256" key="4">
    <source>
        <dbReference type="ARBA" id="ARBA00038168"/>
    </source>
</evidence>
<reference evidence="8" key="1">
    <citation type="submission" date="2023-07" db="EMBL/GenBank/DDBJ databases">
        <title>Mycolicibacterium sp. nov., a novel bacterial species.</title>
        <authorList>
            <person name="Cao Y."/>
        </authorList>
    </citation>
    <scope>NUCLEOTIDE SEQUENCE</scope>
    <source>
        <strain evidence="8">KC 300</strain>
    </source>
</reference>
<evidence type="ECO:0000256" key="5">
    <source>
        <dbReference type="SAM" id="MobiDB-lite"/>
    </source>
</evidence>
<feature type="transmembrane region" description="Helical" evidence="6">
    <location>
        <begin position="6"/>
        <end position="26"/>
    </location>
</feature>
<evidence type="ECO:0000313" key="9">
    <source>
        <dbReference type="Proteomes" id="UP001168823"/>
    </source>
</evidence>
<keyword evidence="2" id="KW-0479">Metal-binding</keyword>
<evidence type="ECO:0000256" key="1">
    <source>
        <dbReference type="ARBA" id="ARBA00022617"/>
    </source>
</evidence>
<dbReference type="SMART" id="SM01117">
    <property type="entry name" value="Cyt-b5"/>
    <property type="match status" value="1"/>
</dbReference>
<dbReference type="PANTHER" id="PTHR19359">
    <property type="entry name" value="CYTOCHROME B5"/>
    <property type="match status" value="1"/>
</dbReference>
<keyword evidence="1" id="KW-0349">Heme</keyword>
<comment type="similarity">
    <text evidence="4">Belongs to the cytochrome b5 family.</text>
</comment>
<feature type="domain" description="Cytochrome b5 heme-binding" evidence="7">
    <location>
        <begin position="50"/>
        <end position="130"/>
    </location>
</feature>
<dbReference type="EMBL" id="JAUMSQ010000166">
    <property type="protein sequence ID" value="MDO3637965.1"/>
    <property type="molecule type" value="Genomic_DNA"/>
</dbReference>
<sequence length="202" mass="21621">MKLKTIVGAALIVFAIVVTSILIANWTNRSSTSGSSQTRPDDAQTGGTNNQTLTAEEVARHNSASDCWIIINNNVFNVTPFINSHPGGAARITGQCGRDATTAFDTQAGQGSHSNAAREQLANLQIGRLGLPLDTPPDQVQAPVPVQAAGRLPPLVQARYPGAIVLSSEEDDDEQRYFISVNGQCREIRIEEGAVERDRPCD</sequence>
<accession>A0ABT8UMD2</accession>
<dbReference type="Proteomes" id="UP001168823">
    <property type="component" value="Unassembled WGS sequence"/>
</dbReference>
<dbReference type="SUPFAM" id="SSF55856">
    <property type="entry name" value="Cytochrome b5-like heme/steroid binding domain"/>
    <property type="match status" value="1"/>
</dbReference>
<keyword evidence="6" id="KW-1133">Transmembrane helix</keyword>
<dbReference type="RefSeq" id="WP_302915406.1">
    <property type="nucleotide sequence ID" value="NZ_JAUMSQ010000166.1"/>
</dbReference>
<proteinExistence type="inferred from homology"/>
<comment type="caution">
    <text evidence="8">The sequence shown here is derived from an EMBL/GenBank/DDBJ whole genome shotgun (WGS) entry which is preliminary data.</text>
</comment>
<dbReference type="PROSITE" id="PS50255">
    <property type="entry name" value="CYTOCHROME_B5_2"/>
    <property type="match status" value="1"/>
</dbReference>
<dbReference type="InterPro" id="IPR018506">
    <property type="entry name" value="Cyt_B5_heme-BS"/>
</dbReference>
<feature type="compositionally biased region" description="Polar residues" evidence="5">
    <location>
        <begin position="29"/>
        <end position="38"/>
    </location>
</feature>
<gene>
    <name evidence="8" type="ORF">Q2100_19670</name>
</gene>
<feature type="region of interest" description="Disordered" evidence="5">
    <location>
        <begin position="29"/>
        <end position="50"/>
    </location>
</feature>
<protein>
    <submittedName>
        <fullName evidence="8">Cytochrome b5-like heme/steroid binding domain-containing protein</fullName>
    </submittedName>
</protein>
<dbReference type="Pfam" id="PF00173">
    <property type="entry name" value="Cyt-b5"/>
    <property type="match status" value="1"/>
</dbReference>
<dbReference type="InterPro" id="IPR036400">
    <property type="entry name" value="Cyt_B5-like_heme/steroid_sf"/>
</dbReference>
<dbReference type="Gene3D" id="3.10.120.10">
    <property type="entry name" value="Cytochrome b5-like heme/steroid binding domain"/>
    <property type="match status" value="1"/>
</dbReference>